<proteinExistence type="predicted"/>
<evidence type="ECO:0000256" key="1">
    <source>
        <dbReference type="ARBA" id="ARBA00004141"/>
    </source>
</evidence>
<feature type="transmembrane region" description="Helical" evidence="12">
    <location>
        <begin position="53"/>
        <end position="72"/>
    </location>
</feature>
<evidence type="ECO:0000256" key="5">
    <source>
        <dbReference type="ARBA" id="ARBA00022826"/>
    </source>
</evidence>
<dbReference type="InterPro" id="IPR028325">
    <property type="entry name" value="VG_K_chnl"/>
</dbReference>
<sequence length="298" mass="33556">MGDKNHHTLKNGRSKLLEQINTLTDKPMIILSFVWLGLLIFDFIRGLNEPLQILNYTIWALFVLDFLIEITIAPNKLHYLRKNWLTASSLVIPALRVFRIFQIIRFLRAGHIARTLGLLRLLTSLNRTVYTVAHIMGRHGVGYLIALTTIITFASAAAMVRFESPDALREAGFVKFAEAGSGLHNYGDALWWTAMIMTTMGSEYWPKTAEGRFLGWLLSLYAFAIFGYITATIASYFIGQDKGKMTPDDGKESTDAAAIQVLREEIAALRKHMETLLLYDHESSSKLNDTPDKKGNNG</sequence>
<dbReference type="PANTHER" id="PTHR11537:SF254">
    <property type="entry name" value="POTASSIUM VOLTAGE-GATED CHANNEL PROTEIN SHAB"/>
    <property type="match status" value="1"/>
</dbReference>
<comment type="caution">
    <text evidence="14">The sequence shown here is derived from an EMBL/GenBank/DDBJ whole genome shotgun (WGS) entry which is preliminary data.</text>
</comment>
<keyword evidence="9" id="KW-0406">Ion transport</keyword>
<evidence type="ECO:0000256" key="8">
    <source>
        <dbReference type="ARBA" id="ARBA00022989"/>
    </source>
</evidence>
<protein>
    <submittedName>
        <fullName evidence="14">Potassium channel protein</fullName>
    </submittedName>
</protein>
<evidence type="ECO:0000313" key="15">
    <source>
        <dbReference type="Proteomes" id="UP000002985"/>
    </source>
</evidence>
<dbReference type="Pfam" id="PF00520">
    <property type="entry name" value="Ion_trans"/>
    <property type="match status" value="1"/>
</dbReference>
<keyword evidence="8 12" id="KW-1133">Transmembrane helix</keyword>
<dbReference type="InterPro" id="IPR027359">
    <property type="entry name" value="Volt_channel_dom_sf"/>
</dbReference>
<dbReference type="eggNOG" id="ENOG502ZCE6">
    <property type="taxonomic scope" value="Bacteria"/>
</dbReference>
<evidence type="ECO:0000256" key="7">
    <source>
        <dbReference type="ARBA" id="ARBA00022958"/>
    </source>
</evidence>
<evidence type="ECO:0000313" key="14">
    <source>
        <dbReference type="EMBL" id="GAB63463.1"/>
    </source>
</evidence>
<dbReference type="EMBL" id="BAFH01000004">
    <property type="protein sequence ID" value="GAB63463.1"/>
    <property type="molecule type" value="Genomic_DNA"/>
</dbReference>
<dbReference type="GO" id="GO:0001508">
    <property type="term" value="P:action potential"/>
    <property type="evidence" value="ECO:0007669"/>
    <property type="project" value="TreeGrafter"/>
</dbReference>
<evidence type="ECO:0000256" key="3">
    <source>
        <dbReference type="ARBA" id="ARBA00022538"/>
    </source>
</evidence>
<dbReference type="Gene3D" id="1.10.287.70">
    <property type="match status" value="1"/>
</dbReference>
<accession>I3IP18</accession>
<organism evidence="14 15">
    <name type="scientific">Candidatus Jettenia caeni</name>
    <dbReference type="NCBI Taxonomy" id="247490"/>
    <lineage>
        <taxon>Bacteria</taxon>
        <taxon>Pseudomonadati</taxon>
        <taxon>Planctomycetota</taxon>
        <taxon>Candidatus Brocadiia</taxon>
        <taxon>Candidatus Brocadiales</taxon>
        <taxon>Candidatus Brocadiaceae</taxon>
        <taxon>Candidatus Jettenia</taxon>
    </lineage>
</organism>
<keyword evidence="6" id="KW-0851">Voltage-gated channel</keyword>
<dbReference type="Gene3D" id="1.20.120.350">
    <property type="entry name" value="Voltage-gated potassium channels. Chain C"/>
    <property type="match status" value="1"/>
</dbReference>
<keyword evidence="5" id="KW-0631">Potassium channel</keyword>
<comment type="subcellular location">
    <subcellularLocation>
        <location evidence="1">Membrane</location>
        <topology evidence="1">Multi-pass membrane protein</topology>
    </subcellularLocation>
</comment>
<evidence type="ECO:0000256" key="10">
    <source>
        <dbReference type="ARBA" id="ARBA00023136"/>
    </source>
</evidence>
<dbReference type="GO" id="GO:0008076">
    <property type="term" value="C:voltage-gated potassium channel complex"/>
    <property type="evidence" value="ECO:0007669"/>
    <property type="project" value="InterPro"/>
</dbReference>
<keyword evidence="10 12" id="KW-0472">Membrane</keyword>
<dbReference type="PANTHER" id="PTHR11537">
    <property type="entry name" value="VOLTAGE-GATED POTASSIUM CHANNEL"/>
    <property type="match status" value="1"/>
</dbReference>
<evidence type="ECO:0000256" key="9">
    <source>
        <dbReference type="ARBA" id="ARBA00023065"/>
    </source>
</evidence>
<feature type="transmembrane region" description="Helical" evidence="12">
    <location>
        <begin position="213"/>
        <end position="238"/>
    </location>
</feature>
<keyword evidence="7" id="KW-0630">Potassium</keyword>
<keyword evidence="15" id="KW-1185">Reference proteome</keyword>
<keyword evidence="3" id="KW-0633">Potassium transport</keyword>
<dbReference type="Proteomes" id="UP000002985">
    <property type="component" value="Unassembled WGS sequence"/>
</dbReference>
<name>I3IP18_9BACT</name>
<evidence type="ECO:0000256" key="11">
    <source>
        <dbReference type="ARBA" id="ARBA00023303"/>
    </source>
</evidence>
<dbReference type="Gene3D" id="1.20.5.110">
    <property type="match status" value="1"/>
</dbReference>
<evidence type="ECO:0000259" key="13">
    <source>
        <dbReference type="Pfam" id="PF00520"/>
    </source>
</evidence>
<evidence type="ECO:0000256" key="4">
    <source>
        <dbReference type="ARBA" id="ARBA00022692"/>
    </source>
</evidence>
<dbReference type="OrthoDB" id="9810759at2"/>
<feature type="transmembrane region" description="Helical" evidence="12">
    <location>
        <begin position="28"/>
        <end position="47"/>
    </location>
</feature>
<feature type="domain" description="Ion transport" evidence="13">
    <location>
        <begin position="29"/>
        <end position="232"/>
    </location>
</feature>
<keyword evidence="2" id="KW-0813">Transport</keyword>
<dbReference type="GO" id="GO:0005249">
    <property type="term" value="F:voltage-gated potassium channel activity"/>
    <property type="evidence" value="ECO:0007669"/>
    <property type="project" value="InterPro"/>
</dbReference>
<dbReference type="STRING" id="247490.KSU1_D0154"/>
<keyword evidence="4 12" id="KW-0812">Transmembrane</keyword>
<dbReference type="SUPFAM" id="SSF81324">
    <property type="entry name" value="Voltage-gated potassium channels"/>
    <property type="match status" value="1"/>
</dbReference>
<gene>
    <name evidence="14" type="ORF">KSU1_D0154</name>
</gene>
<feature type="transmembrane region" description="Helical" evidence="12">
    <location>
        <begin position="141"/>
        <end position="160"/>
    </location>
</feature>
<evidence type="ECO:0000256" key="2">
    <source>
        <dbReference type="ARBA" id="ARBA00022448"/>
    </source>
</evidence>
<dbReference type="InterPro" id="IPR005821">
    <property type="entry name" value="Ion_trans_dom"/>
</dbReference>
<evidence type="ECO:0000256" key="12">
    <source>
        <dbReference type="SAM" id="Phobius"/>
    </source>
</evidence>
<evidence type="ECO:0000256" key="6">
    <source>
        <dbReference type="ARBA" id="ARBA00022882"/>
    </source>
</evidence>
<reference evidence="14 15" key="1">
    <citation type="journal article" date="2012" name="FEBS Lett.">
        <title>Anammox organism KSU-1 expresses a NirK-type copper-containing nitrite reductase instead of a NirS-type with cytochrome cd1.</title>
        <authorList>
            <person name="Hira D."/>
            <person name="Toh H."/>
            <person name="Migita C.T."/>
            <person name="Okubo H."/>
            <person name="Nishiyama T."/>
            <person name="Hattori M."/>
            <person name="Furukawa K."/>
            <person name="Fujii T."/>
        </authorList>
    </citation>
    <scope>NUCLEOTIDE SEQUENCE [LARGE SCALE GENOMIC DNA]</scope>
</reference>
<keyword evidence="11 14" id="KW-0407">Ion channel</keyword>
<dbReference type="AlphaFoldDB" id="I3IP18"/>